<reference evidence="1" key="1">
    <citation type="journal article" date="2023" name="Science">
        <title>Genome structures resolve the early diversification of teleost fishes.</title>
        <authorList>
            <person name="Parey E."/>
            <person name="Louis A."/>
            <person name="Montfort J."/>
            <person name="Bouchez O."/>
            <person name="Roques C."/>
            <person name="Iampietro C."/>
            <person name="Lluch J."/>
            <person name="Castinel A."/>
            <person name="Donnadieu C."/>
            <person name="Desvignes T."/>
            <person name="Floi Bucao C."/>
            <person name="Jouanno E."/>
            <person name="Wen M."/>
            <person name="Mejri S."/>
            <person name="Dirks R."/>
            <person name="Jansen H."/>
            <person name="Henkel C."/>
            <person name="Chen W.J."/>
            <person name="Zahm M."/>
            <person name="Cabau C."/>
            <person name="Klopp C."/>
            <person name="Thompson A.W."/>
            <person name="Robinson-Rechavi M."/>
            <person name="Braasch I."/>
            <person name="Lecointre G."/>
            <person name="Bobe J."/>
            <person name="Postlethwait J.H."/>
            <person name="Berthelot C."/>
            <person name="Roest Crollius H."/>
            <person name="Guiguen Y."/>
        </authorList>
    </citation>
    <scope>NUCLEOTIDE SEQUENCE</scope>
    <source>
        <strain evidence="1">NC1722</strain>
    </source>
</reference>
<evidence type="ECO:0000313" key="1">
    <source>
        <dbReference type="EMBL" id="KAJ8358343.1"/>
    </source>
</evidence>
<comment type="caution">
    <text evidence="1">The sequence shown here is derived from an EMBL/GenBank/DDBJ whole genome shotgun (WGS) entry which is preliminary data.</text>
</comment>
<name>A0AAD7R3A0_9TELE</name>
<accession>A0AAD7R3A0</accession>
<evidence type="ECO:0000313" key="2">
    <source>
        <dbReference type="Proteomes" id="UP001221898"/>
    </source>
</evidence>
<sequence>MLTADIPCPIHLEARDLQDEPMLVIDGQALVIAIGKPQAAKTFGDLADVFVETVLQSGAQFQRIDVLFDRYHKHSIKSGTRKRRGRGSVAIRRPVESRDLPLPAKWQNFIAHEDNKADLARFISQQLILRAPANKTIVAAGGFSDDERVEASDSTIDTDSLEAKHEEADTRVVLHCIRSRAASIVVSARDTDILVLLIAYFHMMPWPKIWMKAGTAKKRKYIPVHAIVEQLQMEAQVLKLLPSFHALTGSDSTLYIAGHSKMCWDVFVEHNHLLKGLGEGPELSDHTIWDAEVFFC</sequence>
<dbReference type="PANTHER" id="PTHR46704">
    <property type="entry name" value="CXC DOMAIN-CONTAINING PROTEIN-RELATED"/>
    <property type="match status" value="1"/>
</dbReference>
<dbReference type="EMBL" id="JAINUG010001027">
    <property type="protein sequence ID" value="KAJ8358343.1"/>
    <property type="molecule type" value="Genomic_DNA"/>
</dbReference>
<organism evidence="1 2">
    <name type="scientific">Aldrovandia affinis</name>
    <dbReference type="NCBI Taxonomy" id="143900"/>
    <lineage>
        <taxon>Eukaryota</taxon>
        <taxon>Metazoa</taxon>
        <taxon>Chordata</taxon>
        <taxon>Craniata</taxon>
        <taxon>Vertebrata</taxon>
        <taxon>Euteleostomi</taxon>
        <taxon>Actinopterygii</taxon>
        <taxon>Neopterygii</taxon>
        <taxon>Teleostei</taxon>
        <taxon>Notacanthiformes</taxon>
        <taxon>Halosauridae</taxon>
        <taxon>Aldrovandia</taxon>
    </lineage>
</organism>
<dbReference type="Proteomes" id="UP001221898">
    <property type="component" value="Unassembled WGS sequence"/>
</dbReference>
<dbReference type="PANTHER" id="PTHR46704:SF1">
    <property type="entry name" value="TELOMERE LENGTH REGULATION PROTEIN TEL2 HOMOLOG"/>
    <property type="match status" value="1"/>
</dbReference>
<protein>
    <submittedName>
        <fullName evidence="1">Uncharacterized protein</fullName>
    </submittedName>
</protein>
<keyword evidence="2" id="KW-1185">Reference proteome</keyword>
<proteinExistence type="predicted"/>
<dbReference type="AlphaFoldDB" id="A0AAD7R3A0"/>
<gene>
    <name evidence="1" type="ORF">AAFF_G00013410</name>
</gene>